<dbReference type="RefSeq" id="WP_062297083.1">
    <property type="nucleotide sequence ID" value="NZ_CP012036.1"/>
</dbReference>
<protein>
    <recommendedName>
        <fullName evidence="3">DUF1997 domain-containing protein</fullName>
    </recommendedName>
</protein>
<accession>A0A0M4TP66</accession>
<sequence length="195" mass="22146">MPTRFTASQSVKIPVPQQPIPIQHYLRQPQRLVNALVDNSRVQQLSEEVFRLKMRPLSFMTLSIQPTVDMRVWAESNSVIYLRSVGCEILGFEYINQRFSLNLKGYLSPHQSTSGTRLEGKADLEVQVELPPPFSLTPKPILEATGNGLLKSVLVTVKQRLLHQLLIDYRHWVTSQMAEKGLEDNSGDLPILNLE</sequence>
<dbReference type="Pfam" id="PF09366">
    <property type="entry name" value="DUF1997"/>
    <property type="match status" value="1"/>
</dbReference>
<dbReference type="AlphaFoldDB" id="A0A0M4TP66"/>
<reference evidence="1 2" key="2">
    <citation type="journal article" date="2016" name="Genome Announc.">
        <title>Draft Genome Sequence of the N2-Fixing Cyanobacterium Nostoc piscinale CENA21, Isolated from the Brazilian Amazon Floodplain.</title>
        <authorList>
            <person name="Leao T."/>
            <person name="Guimaraes P.I."/>
            <person name="de Melo A.G."/>
            <person name="Ramos R.T."/>
            <person name="Leao P.N."/>
            <person name="Silva A."/>
            <person name="Fiore M.F."/>
            <person name="Schneider M.P."/>
        </authorList>
    </citation>
    <scope>NUCLEOTIDE SEQUENCE [LARGE SCALE GENOMIC DNA]</scope>
    <source>
        <strain evidence="1 2">CENA21</strain>
    </source>
</reference>
<dbReference type="Proteomes" id="UP000062645">
    <property type="component" value="Chromosome"/>
</dbReference>
<dbReference type="OrthoDB" id="510717at2"/>
<dbReference type="KEGG" id="npz:ACX27_27090"/>
<keyword evidence="2" id="KW-1185">Reference proteome</keyword>
<reference evidence="2" key="1">
    <citation type="submission" date="2015-07" db="EMBL/GenBank/DDBJ databases">
        <title>Genome Of Nitrogen-Fixing Cyanobacterium Nostoc piscinale CENA21 From Solimoes/Amazon River Floodplain Sediments And Comparative Genomics To Uncover Biosynthetic Natural Products Potential.</title>
        <authorList>
            <person name="Leao T.F."/>
            <person name="Leao P.N."/>
            <person name="Guimaraes P.I."/>
            <person name="de Melo A.G.C."/>
            <person name="Ramos R.T.J."/>
            <person name="Silva A."/>
            <person name="Fiore M.F."/>
            <person name="Schneider M.P.C."/>
        </authorList>
    </citation>
    <scope>NUCLEOTIDE SEQUENCE [LARGE SCALE GENOMIC DNA]</scope>
    <source>
        <strain evidence="2">CENA21</strain>
    </source>
</reference>
<evidence type="ECO:0000313" key="2">
    <source>
        <dbReference type="Proteomes" id="UP000062645"/>
    </source>
</evidence>
<organism evidence="1 2">
    <name type="scientific">Nostoc piscinale CENA21</name>
    <dbReference type="NCBI Taxonomy" id="224013"/>
    <lineage>
        <taxon>Bacteria</taxon>
        <taxon>Bacillati</taxon>
        <taxon>Cyanobacteriota</taxon>
        <taxon>Cyanophyceae</taxon>
        <taxon>Nostocales</taxon>
        <taxon>Nostocaceae</taxon>
        <taxon>Nostoc</taxon>
    </lineage>
</organism>
<gene>
    <name evidence="1" type="ORF">ACX27_27090</name>
</gene>
<dbReference type="EMBL" id="CP012036">
    <property type="protein sequence ID" value="ALF55686.1"/>
    <property type="molecule type" value="Genomic_DNA"/>
</dbReference>
<dbReference type="PATRIC" id="fig|224013.5.peg.6482"/>
<dbReference type="InterPro" id="IPR018971">
    <property type="entry name" value="DUF1997"/>
</dbReference>
<dbReference type="STRING" id="224013.ACX27_27090"/>
<name>A0A0M4TP66_9NOSO</name>
<proteinExistence type="predicted"/>
<evidence type="ECO:0000313" key="1">
    <source>
        <dbReference type="EMBL" id="ALF55686.1"/>
    </source>
</evidence>
<evidence type="ECO:0008006" key="3">
    <source>
        <dbReference type="Google" id="ProtNLM"/>
    </source>
</evidence>
<dbReference type="PANTHER" id="PTHR34133:SF8">
    <property type="entry name" value="OS07G0633000 PROTEIN"/>
    <property type="match status" value="1"/>
</dbReference>
<dbReference type="PANTHER" id="PTHR34133">
    <property type="entry name" value="OS07G0633000 PROTEIN"/>
    <property type="match status" value="1"/>
</dbReference>